<dbReference type="STRING" id="459525.SAMN04488137_0548"/>
<evidence type="ECO:0000313" key="1">
    <source>
        <dbReference type="EMBL" id="SDM52001.1"/>
    </source>
</evidence>
<keyword evidence="2" id="KW-1185">Reference proteome</keyword>
<dbReference type="Proteomes" id="UP000199544">
    <property type="component" value="Unassembled WGS sequence"/>
</dbReference>
<proteinExistence type="predicted"/>
<organism evidence="1 2">
    <name type="scientific">Fictibacillus solisalsi</name>
    <dbReference type="NCBI Taxonomy" id="459525"/>
    <lineage>
        <taxon>Bacteria</taxon>
        <taxon>Bacillati</taxon>
        <taxon>Bacillota</taxon>
        <taxon>Bacilli</taxon>
        <taxon>Bacillales</taxon>
        <taxon>Fictibacillaceae</taxon>
        <taxon>Fictibacillus</taxon>
    </lineage>
</organism>
<reference evidence="2" key="1">
    <citation type="submission" date="2016-10" db="EMBL/GenBank/DDBJ databases">
        <authorList>
            <person name="Varghese N."/>
            <person name="Submissions S."/>
        </authorList>
    </citation>
    <scope>NUCLEOTIDE SEQUENCE [LARGE SCALE GENOMIC DNA]</scope>
    <source>
        <strain evidence="2">CGMCC 1.6854</strain>
    </source>
</reference>
<dbReference type="OrthoDB" id="2381403at2"/>
<gene>
    <name evidence="1" type="ORF">SAMN04488137_0548</name>
</gene>
<name>A0A1G9TWQ0_9BACL</name>
<dbReference type="EMBL" id="FNHW01000001">
    <property type="protein sequence ID" value="SDM52001.1"/>
    <property type="molecule type" value="Genomic_DNA"/>
</dbReference>
<sequence>MIKRIIFILFSTFVIGGCTNAPNHLLDGKEKISKEADQLISDYIIQKYENIYAPSKKQFEVHRIYGTNEKQGTITVYLHSYLGSFTKETGDEDQSGHSVPALIKIKKEGSVYKVVEYREPRDGDYYISSLEKMFPEKYVKKEEQPSDVINDLEIQMDKKVHKWLKQEGGDSR</sequence>
<dbReference type="RefSeq" id="WP_090232362.1">
    <property type="nucleotide sequence ID" value="NZ_FNHW01000001.1"/>
</dbReference>
<protein>
    <submittedName>
        <fullName evidence="1">Bla regulator protein blaR1</fullName>
    </submittedName>
</protein>
<evidence type="ECO:0000313" key="2">
    <source>
        <dbReference type="Proteomes" id="UP000199544"/>
    </source>
</evidence>
<accession>A0A1G9TWQ0</accession>
<dbReference type="AlphaFoldDB" id="A0A1G9TWQ0"/>
<dbReference type="PROSITE" id="PS51257">
    <property type="entry name" value="PROKAR_LIPOPROTEIN"/>
    <property type="match status" value="1"/>
</dbReference>